<dbReference type="OrthoDB" id="3781946at2759"/>
<dbReference type="EMBL" id="ML976618">
    <property type="protein sequence ID" value="KAF1841653.1"/>
    <property type="molecule type" value="Genomic_DNA"/>
</dbReference>
<protein>
    <submittedName>
        <fullName evidence="2">Uncharacterized protein</fullName>
    </submittedName>
</protein>
<dbReference type="GeneID" id="63844211"/>
<accession>A0A9P4G9J3</accession>
<gene>
    <name evidence="2" type="ORF">K460DRAFT_170891</name>
</gene>
<evidence type="ECO:0000313" key="2">
    <source>
        <dbReference type="EMBL" id="KAF1841653.1"/>
    </source>
</evidence>
<feature type="region of interest" description="Disordered" evidence="1">
    <location>
        <begin position="216"/>
        <end position="239"/>
    </location>
</feature>
<reference evidence="2" key="1">
    <citation type="submission" date="2020-01" db="EMBL/GenBank/DDBJ databases">
        <authorList>
            <consortium name="DOE Joint Genome Institute"/>
            <person name="Haridas S."/>
            <person name="Albert R."/>
            <person name="Binder M."/>
            <person name="Bloem J."/>
            <person name="Labutti K."/>
            <person name="Salamov A."/>
            <person name="Andreopoulos B."/>
            <person name="Baker S.E."/>
            <person name="Barry K."/>
            <person name="Bills G."/>
            <person name="Bluhm B.H."/>
            <person name="Cannon C."/>
            <person name="Castanera R."/>
            <person name="Culley D.E."/>
            <person name="Daum C."/>
            <person name="Ezra D."/>
            <person name="Gonzalez J.B."/>
            <person name="Henrissat B."/>
            <person name="Kuo A."/>
            <person name="Liang C."/>
            <person name="Lipzen A."/>
            <person name="Lutzoni F."/>
            <person name="Magnuson J."/>
            <person name="Mondo S."/>
            <person name="Nolan M."/>
            <person name="Ohm R."/>
            <person name="Pangilinan J."/>
            <person name="Park H.-J."/>
            <person name="Ramirez L."/>
            <person name="Alfaro M."/>
            <person name="Sun H."/>
            <person name="Tritt A."/>
            <person name="Yoshinaga Y."/>
            <person name="Zwiers L.-H."/>
            <person name="Turgeon B.G."/>
            <person name="Goodwin S.B."/>
            <person name="Spatafora J.W."/>
            <person name="Crous P.W."/>
            <person name="Grigoriev I.V."/>
        </authorList>
    </citation>
    <scope>NUCLEOTIDE SEQUENCE</scope>
    <source>
        <strain evidence="2">CBS 394.84</strain>
    </source>
</reference>
<evidence type="ECO:0000256" key="1">
    <source>
        <dbReference type="SAM" id="MobiDB-lite"/>
    </source>
</evidence>
<dbReference type="AlphaFoldDB" id="A0A9P4G9J3"/>
<evidence type="ECO:0000313" key="3">
    <source>
        <dbReference type="Proteomes" id="UP000800039"/>
    </source>
</evidence>
<sequence length="537" mass="62873">MATTSLQSNWKKKYRTRTLSKAQGGTVCTMAVSTTFIEVSRPLPAPVYSAHQDLDFNDDRKIWSTRHIEEHPFVETIRMGVLQYRLQSASHFDVSIEVHQTRSSEYAGKPIQLIPSFKIEVLFHDFNNQKLYRICRLKPRRSSRKVHKVLAAHIQVREYDRNVSLHDFLNVNFPILQDPVKAETLHAWWSENGKTFNWIGLPTELKERIIQSCMHRTHEPGNGHRSLQYPRKRDRRRSGPHELTDILGTWSQLLRVSHQVRAITLRLCFVGSSNMTFSKGLCVVVHSCFDFKDSIRRLGKYYQVLEPNSVPVDDKSLTLAKTYKRFPKLFPELKQYATLMHGIRRVCLQMGFLDYLHFFKITAGGFEQYWRSYYVDYEAFEQLPHLSELLIILPDPRGRLEDKSTQHGPPLFYEDFACPRILHRFIYEQAAVVLAPYENVKMYGFIDELEKLRFNALRQNAIKMLKFTGPELYELYAEDGGGIKLEERVIPGVQIQEREEISVDFQQLDATHPNFWPPKCRCAVRCREVLLEDQYNI</sequence>
<dbReference type="Proteomes" id="UP000800039">
    <property type="component" value="Unassembled WGS sequence"/>
</dbReference>
<keyword evidence="3" id="KW-1185">Reference proteome</keyword>
<proteinExistence type="predicted"/>
<dbReference type="RefSeq" id="XP_040784216.1">
    <property type="nucleotide sequence ID" value="XM_040926959.1"/>
</dbReference>
<organism evidence="2 3">
    <name type="scientific">Cucurbitaria berberidis CBS 394.84</name>
    <dbReference type="NCBI Taxonomy" id="1168544"/>
    <lineage>
        <taxon>Eukaryota</taxon>
        <taxon>Fungi</taxon>
        <taxon>Dikarya</taxon>
        <taxon>Ascomycota</taxon>
        <taxon>Pezizomycotina</taxon>
        <taxon>Dothideomycetes</taxon>
        <taxon>Pleosporomycetidae</taxon>
        <taxon>Pleosporales</taxon>
        <taxon>Pleosporineae</taxon>
        <taxon>Cucurbitariaceae</taxon>
        <taxon>Cucurbitaria</taxon>
    </lineage>
</organism>
<name>A0A9P4G9J3_9PLEO</name>
<comment type="caution">
    <text evidence="2">The sequence shown here is derived from an EMBL/GenBank/DDBJ whole genome shotgun (WGS) entry which is preliminary data.</text>
</comment>